<feature type="region of interest" description="Disordered" evidence="1">
    <location>
        <begin position="1"/>
        <end position="30"/>
    </location>
</feature>
<evidence type="ECO:0000313" key="2">
    <source>
        <dbReference type="EMBL" id="SEF73638.1"/>
    </source>
</evidence>
<evidence type="ECO:0000256" key="1">
    <source>
        <dbReference type="SAM" id="MobiDB-lite"/>
    </source>
</evidence>
<dbReference type="STRING" id="1120964.GCA_001313265_06020"/>
<organism evidence="2 3">
    <name type="scientific">Algoriphagus boritolerans DSM 17298 = JCM 18970</name>
    <dbReference type="NCBI Taxonomy" id="1120964"/>
    <lineage>
        <taxon>Bacteria</taxon>
        <taxon>Pseudomonadati</taxon>
        <taxon>Bacteroidota</taxon>
        <taxon>Cytophagia</taxon>
        <taxon>Cytophagales</taxon>
        <taxon>Cyclobacteriaceae</taxon>
        <taxon>Algoriphagus</taxon>
    </lineage>
</organism>
<name>A0A1H5UGP6_9BACT</name>
<dbReference type="Proteomes" id="UP000236736">
    <property type="component" value="Unassembled WGS sequence"/>
</dbReference>
<proteinExistence type="predicted"/>
<keyword evidence="3" id="KW-1185">Reference proteome</keyword>
<sequence length="113" mass="13300">MKNKKSELANRKGTNISSMNNSAETVKSELPVTKDSQIIKRKTLFSKRFKLRMNTKIKTALVKLHYQRKLNKQDQILKTRKDKLQKFTINYIPLCSDEDWEAMSDFYAKNAKK</sequence>
<gene>
    <name evidence="2" type="ORF">SAMN03080598_01229</name>
</gene>
<reference evidence="3" key="1">
    <citation type="submission" date="2016-10" db="EMBL/GenBank/DDBJ databases">
        <authorList>
            <person name="Varghese N."/>
            <person name="Submissions S."/>
        </authorList>
    </citation>
    <scope>NUCLEOTIDE SEQUENCE [LARGE SCALE GENOMIC DNA]</scope>
    <source>
        <strain evidence="3">DSM 17298</strain>
    </source>
</reference>
<dbReference type="EMBL" id="FNVR01000004">
    <property type="protein sequence ID" value="SEF73638.1"/>
    <property type="molecule type" value="Genomic_DNA"/>
</dbReference>
<protein>
    <submittedName>
        <fullName evidence="2">Uncharacterized protein</fullName>
    </submittedName>
</protein>
<evidence type="ECO:0000313" key="3">
    <source>
        <dbReference type="Proteomes" id="UP000236736"/>
    </source>
</evidence>
<dbReference type="AlphaFoldDB" id="A0A1H5UGP6"/>
<dbReference type="RefSeq" id="WP_103923895.1">
    <property type="nucleotide sequence ID" value="NZ_FNVR01000004.1"/>
</dbReference>
<feature type="compositionally biased region" description="Polar residues" evidence="1">
    <location>
        <begin position="12"/>
        <end position="25"/>
    </location>
</feature>
<accession>A0A1H5UGP6</accession>
<feature type="compositionally biased region" description="Basic and acidic residues" evidence="1">
    <location>
        <begin position="1"/>
        <end position="10"/>
    </location>
</feature>
<dbReference type="OrthoDB" id="9930054at2"/>